<evidence type="ECO:0000313" key="7">
    <source>
        <dbReference type="EMBL" id="WNL15932.1"/>
    </source>
</evidence>
<evidence type="ECO:0000256" key="1">
    <source>
        <dbReference type="ARBA" id="ARBA00004418"/>
    </source>
</evidence>
<evidence type="ECO:0000259" key="6">
    <source>
        <dbReference type="Pfam" id="PF16889"/>
    </source>
</evidence>
<keyword evidence="3" id="KW-0574">Periplasm</keyword>
<evidence type="ECO:0000259" key="5">
    <source>
        <dbReference type="Pfam" id="PF07940"/>
    </source>
</evidence>
<dbReference type="Gene3D" id="1.50.10.100">
    <property type="entry name" value="Chondroitin AC/alginate lyase"/>
    <property type="match status" value="1"/>
</dbReference>
<proteinExistence type="predicted"/>
<dbReference type="GO" id="GO:0042597">
    <property type="term" value="C:periplasmic space"/>
    <property type="evidence" value="ECO:0007669"/>
    <property type="project" value="UniProtKB-SubCell"/>
</dbReference>
<dbReference type="SUPFAM" id="SSF48230">
    <property type="entry name" value="Chondroitin AC/alginate lyase"/>
    <property type="match status" value="1"/>
</dbReference>
<dbReference type="PANTHER" id="PTHR39210:SF1">
    <property type="entry name" value="HEPARIN-SULFATE LYASE"/>
    <property type="match status" value="1"/>
</dbReference>
<dbReference type="PANTHER" id="PTHR39210">
    <property type="entry name" value="HEPARIN-SULFATE LYASE"/>
    <property type="match status" value="1"/>
</dbReference>
<protein>
    <submittedName>
        <fullName evidence="7">Alginate lyase family protein</fullName>
    </submittedName>
</protein>
<gene>
    <name evidence="7" type="ORF">RJG54_06795</name>
</gene>
<dbReference type="InterPro" id="IPR012480">
    <property type="entry name" value="Hepar_II_III_C"/>
</dbReference>
<organism evidence="7">
    <name type="scientific">Arcobacter sp. AZ-2023</name>
    <dbReference type="NCBI Taxonomy" id="3074453"/>
    <lineage>
        <taxon>Bacteria</taxon>
        <taxon>Pseudomonadati</taxon>
        <taxon>Campylobacterota</taxon>
        <taxon>Epsilonproteobacteria</taxon>
        <taxon>Campylobacterales</taxon>
        <taxon>Arcobacteraceae</taxon>
        <taxon>Arcobacter</taxon>
    </lineage>
</organism>
<dbReference type="GO" id="GO:0016829">
    <property type="term" value="F:lyase activity"/>
    <property type="evidence" value="ECO:0007669"/>
    <property type="project" value="UniProtKB-KW"/>
</dbReference>
<keyword evidence="2" id="KW-0732">Signal</keyword>
<dbReference type="InterPro" id="IPR031680">
    <property type="entry name" value="Hepar_II_III_N"/>
</dbReference>
<dbReference type="Pfam" id="PF07940">
    <property type="entry name" value="Hepar_II_III_C"/>
    <property type="match status" value="1"/>
</dbReference>
<comment type="subcellular location">
    <subcellularLocation>
        <location evidence="1">Periplasm</location>
    </subcellularLocation>
</comment>
<accession>A0AA96I324</accession>
<reference evidence="7" key="1">
    <citation type="submission" date="2023-09" db="EMBL/GenBank/DDBJ databases">
        <title>Arcobacter tbilisiensis sp. nov. isolated from chicken meat in Tbilisi, Georgia.</title>
        <authorList>
            <person name="Matthias R."/>
            <person name="Zautner A.E."/>
        </authorList>
    </citation>
    <scope>NUCLEOTIDE SEQUENCE</scope>
    <source>
        <strain evidence="7">LEO 107</strain>
    </source>
</reference>
<dbReference type="EMBL" id="CP134846">
    <property type="protein sequence ID" value="WNL15932.1"/>
    <property type="molecule type" value="Genomic_DNA"/>
</dbReference>
<feature type="domain" description="Heparinase II/III-like C-terminal" evidence="5">
    <location>
        <begin position="255"/>
        <end position="417"/>
    </location>
</feature>
<name>A0AA96I324_9BACT</name>
<dbReference type="Pfam" id="PF16889">
    <property type="entry name" value="Hepar_II_III_N"/>
    <property type="match status" value="1"/>
</dbReference>
<dbReference type="InterPro" id="IPR008929">
    <property type="entry name" value="Chondroitin_lyas"/>
</dbReference>
<keyword evidence="4 7" id="KW-0456">Lyase</keyword>
<evidence type="ECO:0000256" key="2">
    <source>
        <dbReference type="ARBA" id="ARBA00022729"/>
    </source>
</evidence>
<dbReference type="Gene3D" id="2.70.98.70">
    <property type="match status" value="1"/>
</dbReference>
<dbReference type="AlphaFoldDB" id="A0AA96I324"/>
<evidence type="ECO:0000256" key="4">
    <source>
        <dbReference type="ARBA" id="ARBA00023239"/>
    </source>
</evidence>
<sequence>MNLIDSCEYYSIYKDGEFTILNLSKKFDSKIDWNYSQYGKLWTYNLTYFEYLKEREDLGLIYDFIENICSVKDGLEPFPISLRGINWIIFLTKYKIKDKKIDDSLYAQYYILLDNLEYHLLGNHLLENGFSLLFGAYYFQDENLYKKVKEILEKELNEQILDDGAHFELSPMYHQLMLFRVLDCINLVQNNSWKNKELLNFLEEKASVMLGWLKSISYENGEIPLLNDSANCIAPISNELFKYANNLKLSIQHSKLSQSGYRKVKKQNYDCIVDIGEIGASYIAGHAHADTFNFELYIKNKPFIVDAGLSTYNIGKQRDSERSTKAHNTVEINGQNSSEVWGGFRVANRANIVELIEKEDLIKSTHDGYKKKFGILHTRKWIFKEDKIIIEDSLNKECNAIARLHFYPDIRESEIRERIILNSQFSVLTYDYSPEFNKTIKALVLEIPFKKDLKVEINI</sequence>
<feature type="domain" description="Heparin-sulfate lyase N-terminal" evidence="6">
    <location>
        <begin position="118"/>
        <end position="232"/>
    </location>
</feature>
<evidence type="ECO:0000256" key="3">
    <source>
        <dbReference type="ARBA" id="ARBA00022764"/>
    </source>
</evidence>